<sequence length="121" mass="13697">MAMDKEKSDIACVKGINILEKVFDIFPYKLARDIIKKRFTNPLIAFINIGILDKTKLVFGEAEITQAYMTGSIKYSPYFQLAISTFDNQATLSVNLYGTQSDRNTISSFLNKLVQELNNCI</sequence>
<evidence type="ECO:0000313" key="2">
    <source>
        <dbReference type="Proteomes" id="UP000191154"/>
    </source>
</evidence>
<organism evidence="1 2">
    <name type="scientific">Clostridium saccharobutylicum</name>
    <dbReference type="NCBI Taxonomy" id="169679"/>
    <lineage>
        <taxon>Bacteria</taxon>
        <taxon>Bacillati</taxon>
        <taxon>Bacillota</taxon>
        <taxon>Clostridia</taxon>
        <taxon>Eubacteriales</taxon>
        <taxon>Clostridiaceae</taxon>
        <taxon>Clostridium</taxon>
    </lineage>
</organism>
<evidence type="ECO:0000313" key="1">
    <source>
        <dbReference type="EMBL" id="OOM14199.1"/>
    </source>
</evidence>
<name>A0A1S8NCL3_CLOSA</name>
<comment type="caution">
    <text evidence="1">The sequence shown here is derived from an EMBL/GenBank/DDBJ whole genome shotgun (WGS) entry which is preliminary data.</text>
</comment>
<evidence type="ECO:0008006" key="3">
    <source>
        <dbReference type="Google" id="ProtNLM"/>
    </source>
</evidence>
<proteinExistence type="predicted"/>
<accession>A0A1S8NCL3</accession>
<reference evidence="1 2" key="1">
    <citation type="submission" date="2016-05" db="EMBL/GenBank/DDBJ databases">
        <title>Microbial solvent formation.</title>
        <authorList>
            <person name="Poehlein A."/>
            <person name="Montoya Solano J.D."/>
            <person name="Flitsch S."/>
            <person name="Krabben P."/>
            <person name="Duerre P."/>
            <person name="Daniel R."/>
        </authorList>
    </citation>
    <scope>NUCLEOTIDE SEQUENCE [LARGE SCALE GENOMIC DNA]</scope>
    <source>
        <strain evidence="1 2">L1-8</strain>
    </source>
</reference>
<gene>
    <name evidence="1" type="ORF">CLOSAC_10720</name>
</gene>
<dbReference type="EMBL" id="LZYZ01000002">
    <property type="protein sequence ID" value="OOM14199.1"/>
    <property type="molecule type" value="Genomic_DNA"/>
</dbReference>
<dbReference type="AlphaFoldDB" id="A0A1S8NCL3"/>
<protein>
    <recommendedName>
        <fullName evidence="3">O-acyltransferase WSD1 C-terminal domain-containing protein</fullName>
    </recommendedName>
</protein>
<dbReference type="Proteomes" id="UP000191154">
    <property type="component" value="Unassembled WGS sequence"/>
</dbReference>